<evidence type="ECO:0000313" key="1">
    <source>
        <dbReference type="EMBL" id="GAK50900.1"/>
    </source>
</evidence>
<sequence length="35" mass="4044">MITLTQRARQKLEEVAQSLPEQHSPIWDVVFMGFG</sequence>
<name>A0A0S6VX72_9BACT</name>
<dbReference type="HOGENOM" id="CLU_220570_0_0_0"/>
<protein>
    <submittedName>
        <fullName evidence="1">Uncharacterized protein</fullName>
    </submittedName>
</protein>
<proteinExistence type="predicted"/>
<evidence type="ECO:0000313" key="2">
    <source>
        <dbReference type="Proteomes" id="UP000030700"/>
    </source>
</evidence>
<dbReference type="EMBL" id="DF820456">
    <property type="protein sequence ID" value="GAK50900.1"/>
    <property type="molecule type" value="Genomic_DNA"/>
</dbReference>
<organism evidence="1">
    <name type="scientific">Candidatus Moduliflexus flocculans</name>
    <dbReference type="NCBI Taxonomy" id="1499966"/>
    <lineage>
        <taxon>Bacteria</taxon>
        <taxon>Candidatus Moduliflexota</taxon>
        <taxon>Candidatus Moduliflexia</taxon>
        <taxon>Candidatus Moduliflexales</taxon>
        <taxon>Candidatus Moduliflexaceae</taxon>
    </lineage>
</organism>
<dbReference type="AlphaFoldDB" id="A0A0S6VX72"/>
<gene>
    <name evidence="1" type="ORF">U14_02142</name>
</gene>
<keyword evidence="2" id="KW-1185">Reference proteome</keyword>
<accession>A0A0S6VX72</accession>
<dbReference type="Proteomes" id="UP000030700">
    <property type="component" value="Unassembled WGS sequence"/>
</dbReference>
<reference evidence="1" key="1">
    <citation type="journal article" date="2015" name="PeerJ">
        <title>First genomic representation of candidate bacterial phylum KSB3 points to enhanced environmental sensing as a trigger of wastewater bulking.</title>
        <authorList>
            <person name="Sekiguchi Y."/>
            <person name="Ohashi A."/>
            <person name="Parks D.H."/>
            <person name="Yamauchi T."/>
            <person name="Tyson G.W."/>
            <person name="Hugenholtz P."/>
        </authorList>
    </citation>
    <scope>NUCLEOTIDE SEQUENCE [LARGE SCALE GENOMIC DNA]</scope>
</reference>